<reference evidence="7" key="1">
    <citation type="submission" date="2020-02" db="EMBL/GenBank/DDBJ databases">
        <authorList>
            <person name="Meier V. D."/>
        </authorList>
    </citation>
    <scope>NUCLEOTIDE SEQUENCE</scope>
    <source>
        <strain evidence="7">AVDCRST_MAG85</strain>
    </source>
</reference>
<evidence type="ECO:0000256" key="3">
    <source>
        <dbReference type="ARBA" id="ARBA00022741"/>
    </source>
</evidence>
<dbReference type="InterPro" id="IPR017871">
    <property type="entry name" value="ABC_transporter-like_CS"/>
</dbReference>
<dbReference type="InterPro" id="IPR027417">
    <property type="entry name" value="P-loop_NTPase"/>
</dbReference>
<dbReference type="GO" id="GO:0005524">
    <property type="term" value="F:ATP binding"/>
    <property type="evidence" value="ECO:0007669"/>
    <property type="project" value="UniProtKB-KW"/>
</dbReference>
<dbReference type="InterPro" id="IPR003439">
    <property type="entry name" value="ABC_transporter-like_ATP-bd"/>
</dbReference>
<evidence type="ECO:0000256" key="1">
    <source>
        <dbReference type="ARBA" id="ARBA00005417"/>
    </source>
</evidence>
<dbReference type="SMART" id="SM00382">
    <property type="entry name" value="AAA"/>
    <property type="match status" value="1"/>
</dbReference>
<evidence type="ECO:0000313" key="7">
    <source>
        <dbReference type="EMBL" id="CAA9479723.1"/>
    </source>
</evidence>
<dbReference type="PROSITE" id="PS00211">
    <property type="entry name" value="ABC_TRANSPORTER_1"/>
    <property type="match status" value="1"/>
</dbReference>
<feature type="region of interest" description="Disordered" evidence="5">
    <location>
        <begin position="252"/>
        <end position="274"/>
    </location>
</feature>
<organism evidence="7">
    <name type="scientific">uncultured Solirubrobacteraceae bacterium</name>
    <dbReference type="NCBI Taxonomy" id="1162706"/>
    <lineage>
        <taxon>Bacteria</taxon>
        <taxon>Bacillati</taxon>
        <taxon>Actinomycetota</taxon>
        <taxon>Thermoleophilia</taxon>
        <taxon>Solirubrobacterales</taxon>
        <taxon>Solirubrobacteraceae</taxon>
        <taxon>environmental samples</taxon>
    </lineage>
</organism>
<dbReference type="PROSITE" id="PS50893">
    <property type="entry name" value="ABC_TRANSPORTER_2"/>
    <property type="match status" value="1"/>
</dbReference>
<keyword evidence="2" id="KW-0813">Transport</keyword>
<dbReference type="CDD" id="cd03220">
    <property type="entry name" value="ABC_KpsT_Wzt"/>
    <property type="match status" value="1"/>
</dbReference>
<accession>A0A6J4RQL3</accession>
<dbReference type="GO" id="GO:0016887">
    <property type="term" value="F:ATP hydrolysis activity"/>
    <property type="evidence" value="ECO:0007669"/>
    <property type="project" value="InterPro"/>
</dbReference>
<dbReference type="GO" id="GO:0016020">
    <property type="term" value="C:membrane"/>
    <property type="evidence" value="ECO:0007669"/>
    <property type="project" value="InterPro"/>
</dbReference>
<dbReference type="InterPro" id="IPR003593">
    <property type="entry name" value="AAA+_ATPase"/>
</dbReference>
<evidence type="ECO:0000256" key="2">
    <source>
        <dbReference type="ARBA" id="ARBA00022448"/>
    </source>
</evidence>
<evidence type="ECO:0000256" key="4">
    <source>
        <dbReference type="ARBA" id="ARBA00022840"/>
    </source>
</evidence>
<dbReference type="InterPro" id="IPR015860">
    <property type="entry name" value="ABC_transpr_TagH-like"/>
</dbReference>
<dbReference type="Gene3D" id="3.40.50.300">
    <property type="entry name" value="P-loop containing nucleotide triphosphate hydrolases"/>
    <property type="match status" value="1"/>
</dbReference>
<evidence type="ECO:0000256" key="5">
    <source>
        <dbReference type="SAM" id="MobiDB-lite"/>
    </source>
</evidence>
<dbReference type="Pfam" id="PF00005">
    <property type="entry name" value="ABC_tran"/>
    <property type="match status" value="1"/>
</dbReference>
<dbReference type="EMBL" id="CADCVT010000059">
    <property type="protein sequence ID" value="CAA9479723.1"/>
    <property type="molecule type" value="Genomic_DNA"/>
</dbReference>
<feature type="compositionally biased region" description="Basic and acidic residues" evidence="5">
    <location>
        <begin position="264"/>
        <end position="274"/>
    </location>
</feature>
<protein>
    <recommendedName>
        <fullName evidence="6">ABC transporter domain-containing protein</fullName>
    </recommendedName>
</protein>
<dbReference type="PANTHER" id="PTHR46743">
    <property type="entry name" value="TEICHOIC ACIDS EXPORT ATP-BINDING PROTEIN TAGH"/>
    <property type="match status" value="1"/>
</dbReference>
<dbReference type="InterPro" id="IPR050683">
    <property type="entry name" value="Bact_Polysacc_Export_ATP-bd"/>
</dbReference>
<proteinExistence type="inferred from homology"/>
<evidence type="ECO:0000259" key="6">
    <source>
        <dbReference type="PROSITE" id="PS50893"/>
    </source>
</evidence>
<gene>
    <name evidence="7" type="ORF">AVDCRST_MAG85-590</name>
</gene>
<dbReference type="AlphaFoldDB" id="A0A6J4RQL3"/>
<keyword evidence="4" id="KW-0067">ATP-binding</keyword>
<dbReference type="GO" id="GO:0140359">
    <property type="term" value="F:ABC-type transporter activity"/>
    <property type="evidence" value="ECO:0007669"/>
    <property type="project" value="InterPro"/>
</dbReference>
<dbReference type="SUPFAM" id="SSF52540">
    <property type="entry name" value="P-loop containing nucleoside triphosphate hydrolases"/>
    <property type="match status" value="1"/>
</dbReference>
<sequence length="274" mass="29688">MSDPRIEVDRLSVAFRVPRRPARSAKDSVVHLLRHGRGTETIWAIRDVSLTVQRGEIVGLVGANGAGKSTLLRCLAHVLAPSQGRVVVRGAVAPLLTLGAPFNPDLTGRENVIRFGALMGRDHREVERRAGAIAEWAGLSEYLDLPLRAYSSGMAARLAFGVATDGEPDVLLMDEIHAVGDAAFRAHSFERVERILARGASAILVSHSPGLIRERCSRIIWLDRGEVRAEGTFEEIAPLYRAELGRHRKVALTGDAEAPSEVPEPPRGDAARGL</sequence>
<name>A0A6J4RQL3_9ACTN</name>
<keyword evidence="3" id="KW-0547">Nucleotide-binding</keyword>
<comment type="similarity">
    <text evidence="1">Belongs to the ABC transporter superfamily.</text>
</comment>
<feature type="domain" description="ABC transporter" evidence="6">
    <location>
        <begin position="30"/>
        <end position="249"/>
    </location>
</feature>
<dbReference type="PANTHER" id="PTHR46743:SF2">
    <property type="entry name" value="TEICHOIC ACIDS EXPORT ATP-BINDING PROTEIN TAGH"/>
    <property type="match status" value="1"/>
</dbReference>